<dbReference type="OrthoDB" id="161565at2759"/>
<evidence type="ECO:0000256" key="1">
    <source>
        <dbReference type="SAM" id="MobiDB-lite"/>
    </source>
</evidence>
<organism evidence="2">
    <name type="scientific">Aphanomyces invadans</name>
    <dbReference type="NCBI Taxonomy" id="157072"/>
    <lineage>
        <taxon>Eukaryota</taxon>
        <taxon>Sar</taxon>
        <taxon>Stramenopiles</taxon>
        <taxon>Oomycota</taxon>
        <taxon>Saprolegniomycetes</taxon>
        <taxon>Saprolegniales</taxon>
        <taxon>Verrucalvaceae</taxon>
        <taxon>Aphanomyces</taxon>
    </lineage>
</organism>
<dbReference type="RefSeq" id="XP_008875039.1">
    <property type="nucleotide sequence ID" value="XM_008876817.1"/>
</dbReference>
<sequence>MVGLNLFARATSRSRTANAGSENQMLAEEPSFSKSTTSSNKRLDSVSDDDSENPLHNKRQKTAATTNLMSAFSSNLLKKITFNKSRSSDDSRPELDGDRASAIRVVERYPDGCYVATKYGTAIVLQYREAERMYVLRMVYNAVSFFHASAVVREIKCMVGDRVKTKWGMATVEHYYVDEDKYSIALDWRWDDDHVWRMKATTKMFDIPTPASATLASRATAARELVSKTIGDSYSSTAQRMSSVSSWRPSHSSYASLMRLNASSASTAKAVPVWSPVFGEGRLEAIADSQVAQIRFLRCGAVGYLQPRTYTPLDFATGDRIATVYGVGHVVAVLMSSGHSGPVYHIQLSLHNSMLYTVNPSSILAKKVSAASLPSSSYSFKLPSYSSTLPKFHLPSMPQGAVPSVLSGASSKRTEKYMVGDVLRSPTFGLVTITAIGPSNASDDDVVTCSLDNFGLHTATAVSSAKLYVALSQMEATFPDGVIPARRTLTSLYEKTKQAVYTSSTMLSSANGVLKAQAMSVKSTLEDLAAFKKGPKFAIDQRVLCPLFGSGFVMGIRDDGVYIVGLRKLRITAYFAEDVLKPFPYDRATHVIIGDRSLPVPMEVYQATNKMSRSAIIRESIAAQAHVRATLRK</sequence>
<gene>
    <name evidence="2" type="ORF">H310_10431</name>
</gene>
<dbReference type="eggNOG" id="ENOG502QVBE">
    <property type="taxonomic scope" value="Eukaryota"/>
</dbReference>
<evidence type="ECO:0000313" key="2">
    <source>
        <dbReference type="EMBL" id="ETV96247.1"/>
    </source>
</evidence>
<protein>
    <submittedName>
        <fullName evidence="2">Uncharacterized protein</fullName>
    </submittedName>
</protein>
<reference evidence="2" key="1">
    <citation type="submission" date="2013-12" db="EMBL/GenBank/DDBJ databases">
        <title>The Genome Sequence of Aphanomyces invadans NJM9701.</title>
        <authorList>
            <consortium name="The Broad Institute Genomics Platform"/>
            <person name="Russ C."/>
            <person name="Tyler B."/>
            <person name="van West P."/>
            <person name="Dieguez-Uribeondo J."/>
            <person name="Young S.K."/>
            <person name="Zeng Q."/>
            <person name="Gargeya S."/>
            <person name="Fitzgerald M."/>
            <person name="Abouelleil A."/>
            <person name="Alvarado L."/>
            <person name="Chapman S.B."/>
            <person name="Gainer-Dewar J."/>
            <person name="Goldberg J."/>
            <person name="Griggs A."/>
            <person name="Gujja S."/>
            <person name="Hansen M."/>
            <person name="Howarth C."/>
            <person name="Imamovic A."/>
            <person name="Ireland A."/>
            <person name="Larimer J."/>
            <person name="McCowan C."/>
            <person name="Murphy C."/>
            <person name="Pearson M."/>
            <person name="Poon T.W."/>
            <person name="Priest M."/>
            <person name="Roberts A."/>
            <person name="Saif S."/>
            <person name="Shea T."/>
            <person name="Sykes S."/>
            <person name="Wortman J."/>
            <person name="Nusbaum C."/>
            <person name="Birren B."/>
        </authorList>
    </citation>
    <scope>NUCLEOTIDE SEQUENCE [LARGE SCALE GENOMIC DNA]</scope>
    <source>
        <strain evidence="2">NJM9701</strain>
    </source>
</reference>
<accession>A0A024TSB5</accession>
<dbReference type="GeneID" id="20087481"/>
<feature type="region of interest" description="Disordered" evidence="1">
    <location>
        <begin position="13"/>
        <end position="64"/>
    </location>
</feature>
<name>A0A024TSB5_9STRA</name>
<dbReference type="VEuPathDB" id="FungiDB:H310_10431"/>
<proteinExistence type="predicted"/>
<dbReference type="EMBL" id="KI913977">
    <property type="protein sequence ID" value="ETV96247.1"/>
    <property type="molecule type" value="Genomic_DNA"/>
</dbReference>
<dbReference type="AlphaFoldDB" id="A0A024TSB5"/>